<feature type="compositionally biased region" description="Pro residues" evidence="1">
    <location>
        <begin position="143"/>
        <end position="154"/>
    </location>
</feature>
<dbReference type="Gene3D" id="3.40.50.150">
    <property type="entry name" value="Vaccinia Virus protein VP39"/>
    <property type="match status" value="1"/>
</dbReference>
<dbReference type="AlphaFoldDB" id="T1BGN8"/>
<organism evidence="2">
    <name type="scientific">mine drainage metagenome</name>
    <dbReference type="NCBI Taxonomy" id="410659"/>
    <lineage>
        <taxon>unclassified sequences</taxon>
        <taxon>metagenomes</taxon>
        <taxon>ecological metagenomes</taxon>
    </lineage>
</organism>
<feature type="non-terminal residue" evidence="2">
    <location>
        <position position="1"/>
    </location>
</feature>
<dbReference type="Pfam" id="PF13578">
    <property type="entry name" value="Methyltransf_24"/>
    <property type="match status" value="1"/>
</dbReference>
<feature type="region of interest" description="Disordered" evidence="1">
    <location>
        <begin position="135"/>
        <end position="154"/>
    </location>
</feature>
<evidence type="ECO:0000313" key="2">
    <source>
        <dbReference type="EMBL" id="EQD52284.1"/>
    </source>
</evidence>
<accession>T1BGN8</accession>
<name>T1BGN8_9ZZZZ</name>
<protein>
    <submittedName>
        <fullName evidence="2">Uncharacterized protein</fullName>
    </submittedName>
</protein>
<proteinExistence type="predicted"/>
<evidence type="ECO:0000256" key="1">
    <source>
        <dbReference type="SAM" id="MobiDB-lite"/>
    </source>
</evidence>
<dbReference type="InterPro" id="IPR029063">
    <property type="entry name" value="SAM-dependent_MTases_sf"/>
</dbReference>
<comment type="caution">
    <text evidence="2">The sequence shown here is derived from an EMBL/GenBank/DDBJ whole genome shotgun (WGS) entry which is preliminary data.</text>
</comment>
<reference evidence="2" key="2">
    <citation type="journal article" date="2014" name="ISME J.">
        <title>Microbial stratification in low pH oxic and suboxic macroscopic growths along an acid mine drainage.</title>
        <authorList>
            <person name="Mendez-Garcia C."/>
            <person name="Mesa V."/>
            <person name="Sprenger R.R."/>
            <person name="Richter M."/>
            <person name="Diez M.S."/>
            <person name="Solano J."/>
            <person name="Bargiela R."/>
            <person name="Golyshina O.V."/>
            <person name="Manteca A."/>
            <person name="Ramos J.L."/>
            <person name="Gallego J.R."/>
            <person name="Llorente I."/>
            <person name="Martins Dos Santos V.A."/>
            <person name="Jensen O.N."/>
            <person name="Pelaez A.I."/>
            <person name="Sanchez J."/>
            <person name="Ferrer M."/>
        </authorList>
    </citation>
    <scope>NUCLEOTIDE SEQUENCE</scope>
</reference>
<reference evidence="2" key="1">
    <citation type="submission" date="2013-08" db="EMBL/GenBank/DDBJ databases">
        <authorList>
            <person name="Mendez C."/>
            <person name="Richter M."/>
            <person name="Ferrer M."/>
            <person name="Sanchez J."/>
        </authorList>
    </citation>
    <scope>NUCLEOTIDE SEQUENCE</scope>
</reference>
<dbReference type="EMBL" id="AUZZ01004683">
    <property type="protein sequence ID" value="EQD52284.1"/>
    <property type="molecule type" value="Genomic_DNA"/>
</dbReference>
<gene>
    <name evidence="2" type="ORF">B2A_06602</name>
</gene>
<sequence length="154" mass="16888">GTLYSIDLPSYPRPSRKTGRSPVYSWTLPPGRSSGWAVPRALCDRWDLRLGDKADLMPVLARELEQIGLLLYDVPHEEADLRRELRMLDPLLPPGGVVIIDHGPGGSLCAALRGWAGNYHARPARRKALGLFGARRPGEEVLPPDPFQPPAPAS</sequence>